<dbReference type="AlphaFoldDB" id="G3B633"/>
<gene>
    <name evidence="1" type="ORF">CANTEDRAFT_114677</name>
</gene>
<dbReference type="HOGENOM" id="CLU_2497667_0_0_1"/>
<dbReference type="Proteomes" id="UP000000707">
    <property type="component" value="Unassembled WGS sequence"/>
</dbReference>
<name>G3B633_CANTC</name>
<sequence>MSMSKIRVRTEISALWFQDVSKITAYYLKLENQKYLVLTKEGTRARLDTKAKSPYTPPPFKPVYKSLLTSTIVISLILSEFSRAQG</sequence>
<accession>G3B633</accession>
<evidence type="ECO:0000313" key="1">
    <source>
        <dbReference type="EMBL" id="EGV63368.1"/>
    </source>
</evidence>
<keyword evidence="2" id="KW-1185">Reference proteome</keyword>
<protein>
    <submittedName>
        <fullName evidence="1">Uncharacterized protein</fullName>
    </submittedName>
</protein>
<organism evidence="2">
    <name type="scientific">Candida tenuis (strain ATCC 10573 / BCRC 21748 / CBS 615 / JCM 9827 / NBRC 10315 / NRRL Y-1498 / VKM Y-70)</name>
    <name type="common">Yeast</name>
    <name type="synonym">Yamadazyma tenuis</name>
    <dbReference type="NCBI Taxonomy" id="590646"/>
    <lineage>
        <taxon>Eukaryota</taxon>
        <taxon>Fungi</taxon>
        <taxon>Dikarya</taxon>
        <taxon>Ascomycota</taxon>
        <taxon>Saccharomycotina</taxon>
        <taxon>Pichiomycetes</taxon>
        <taxon>Debaryomycetaceae</taxon>
        <taxon>Yamadazyma</taxon>
    </lineage>
</organism>
<reference evidence="1 2" key="1">
    <citation type="journal article" date="2011" name="Proc. Natl. Acad. Sci. U.S.A.">
        <title>Comparative genomics of xylose-fermenting fungi for enhanced biofuel production.</title>
        <authorList>
            <person name="Wohlbach D.J."/>
            <person name="Kuo A."/>
            <person name="Sato T.K."/>
            <person name="Potts K.M."/>
            <person name="Salamov A.A."/>
            <person name="LaButti K.M."/>
            <person name="Sun H."/>
            <person name="Clum A."/>
            <person name="Pangilinan J.L."/>
            <person name="Lindquist E.A."/>
            <person name="Lucas S."/>
            <person name="Lapidus A."/>
            <person name="Jin M."/>
            <person name="Gunawan C."/>
            <person name="Balan V."/>
            <person name="Dale B.E."/>
            <person name="Jeffries T.W."/>
            <person name="Zinkel R."/>
            <person name="Barry K.W."/>
            <person name="Grigoriev I.V."/>
            <person name="Gasch A.P."/>
        </authorList>
    </citation>
    <scope>NUCLEOTIDE SEQUENCE [LARGE SCALE GENOMIC DNA]</scope>
    <source>
        <strain evidence="2">ATCC 10573 / BCRC 21748 / CBS 615 / JCM 9827 / NBRC 10315 / NRRL Y-1498 / VKM Y-70</strain>
    </source>
</reference>
<evidence type="ECO:0000313" key="2">
    <source>
        <dbReference type="Proteomes" id="UP000000707"/>
    </source>
</evidence>
<proteinExistence type="predicted"/>
<dbReference type="EMBL" id="GL996524">
    <property type="protein sequence ID" value="EGV63368.1"/>
    <property type="molecule type" value="Genomic_DNA"/>
</dbReference>